<evidence type="ECO:0000259" key="3">
    <source>
        <dbReference type="Pfam" id="PF13511"/>
    </source>
</evidence>
<keyword evidence="2" id="KW-0732">Signal</keyword>
<name>A0ABT6JD73_9GAMM</name>
<reference evidence="4 5" key="1">
    <citation type="submission" date="2023-04" db="EMBL/GenBank/DDBJ databases">
        <title>Luteimonas endophyticus RD2P54.</title>
        <authorList>
            <person name="Sun J.-Q."/>
        </authorList>
    </citation>
    <scope>NUCLEOTIDE SEQUENCE [LARGE SCALE GENOMIC DNA]</scope>
    <source>
        <strain evidence="4 5">RD2P54</strain>
    </source>
</reference>
<dbReference type="EMBL" id="JARXRM010000045">
    <property type="protein sequence ID" value="MDH5824772.1"/>
    <property type="molecule type" value="Genomic_DNA"/>
</dbReference>
<feature type="region of interest" description="Disordered" evidence="1">
    <location>
        <begin position="34"/>
        <end position="74"/>
    </location>
</feature>
<feature type="compositionally biased region" description="Low complexity" evidence="1">
    <location>
        <begin position="53"/>
        <end position="71"/>
    </location>
</feature>
<gene>
    <name evidence="4" type="ORF">QFW77_17525</name>
</gene>
<protein>
    <submittedName>
        <fullName evidence="4">DUF4124 domain-containing protein</fullName>
    </submittedName>
</protein>
<organism evidence="4 5">
    <name type="scientific">Luteimonas endophytica</name>
    <dbReference type="NCBI Taxonomy" id="3042023"/>
    <lineage>
        <taxon>Bacteria</taxon>
        <taxon>Pseudomonadati</taxon>
        <taxon>Pseudomonadota</taxon>
        <taxon>Gammaproteobacteria</taxon>
        <taxon>Lysobacterales</taxon>
        <taxon>Lysobacteraceae</taxon>
        <taxon>Luteimonas</taxon>
    </lineage>
</organism>
<dbReference type="Pfam" id="PF13511">
    <property type="entry name" value="DUF4124"/>
    <property type="match status" value="1"/>
</dbReference>
<feature type="domain" description="DUF4124" evidence="3">
    <location>
        <begin position="13"/>
        <end position="68"/>
    </location>
</feature>
<evidence type="ECO:0000256" key="1">
    <source>
        <dbReference type="SAM" id="MobiDB-lite"/>
    </source>
</evidence>
<dbReference type="Proteomes" id="UP001156940">
    <property type="component" value="Unassembled WGS sequence"/>
</dbReference>
<evidence type="ECO:0000313" key="4">
    <source>
        <dbReference type="EMBL" id="MDH5824772.1"/>
    </source>
</evidence>
<accession>A0ABT6JD73</accession>
<sequence>MRHLILGTALALAASTASVAGAQEVYQWKDASGVTHYSEAPPPSGSYQQRRITSSGASAGTDPTAAAAPAAENPQCTTARSNIALLQGDGPVAQEDGSELNEDERANQMELAQAAVRAYCADDASAD</sequence>
<evidence type="ECO:0000313" key="5">
    <source>
        <dbReference type="Proteomes" id="UP001156940"/>
    </source>
</evidence>
<dbReference type="RefSeq" id="WP_280576110.1">
    <property type="nucleotide sequence ID" value="NZ_JARXRM010000045.1"/>
</dbReference>
<proteinExistence type="predicted"/>
<feature type="signal peptide" evidence="2">
    <location>
        <begin position="1"/>
        <end position="22"/>
    </location>
</feature>
<feature type="chain" id="PRO_5045761444" evidence="2">
    <location>
        <begin position="23"/>
        <end position="127"/>
    </location>
</feature>
<comment type="caution">
    <text evidence="4">The sequence shown here is derived from an EMBL/GenBank/DDBJ whole genome shotgun (WGS) entry which is preliminary data.</text>
</comment>
<dbReference type="InterPro" id="IPR025392">
    <property type="entry name" value="DUF4124"/>
</dbReference>
<keyword evidence="5" id="KW-1185">Reference proteome</keyword>
<evidence type="ECO:0000256" key="2">
    <source>
        <dbReference type="SAM" id="SignalP"/>
    </source>
</evidence>